<evidence type="ECO:0000259" key="1">
    <source>
        <dbReference type="Pfam" id="PF00144"/>
    </source>
</evidence>
<evidence type="ECO:0000313" key="2">
    <source>
        <dbReference type="EMBL" id="TXT06151.1"/>
    </source>
</evidence>
<reference evidence="2 3" key="1">
    <citation type="journal article" date="2019" name="PLoS Genet.">
        <title>Convergent evolution of linked mating-type loci in basidiomycete fungi.</title>
        <authorList>
            <person name="Sun S."/>
            <person name="Coelho M.A."/>
            <person name="Heitman J."/>
            <person name="Nowrousian M."/>
        </authorList>
    </citation>
    <scope>NUCLEOTIDE SEQUENCE [LARGE SCALE GENOMIC DNA]</scope>
    <source>
        <strain evidence="2 3">CBS 4282</strain>
    </source>
</reference>
<dbReference type="Pfam" id="PF00144">
    <property type="entry name" value="Beta-lactamase"/>
    <property type="match status" value="1"/>
</dbReference>
<dbReference type="OrthoDB" id="428260at2759"/>
<dbReference type="EMBL" id="QKWK01000010">
    <property type="protein sequence ID" value="TXT06151.1"/>
    <property type="molecule type" value="Genomic_DNA"/>
</dbReference>
<dbReference type="Proteomes" id="UP000473826">
    <property type="component" value="Unassembled WGS sequence"/>
</dbReference>
<evidence type="ECO:0000313" key="3">
    <source>
        <dbReference type="Proteomes" id="UP000473826"/>
    </source>
</evidence>
<proteinExistence type="predicted"/>
<sequence>MPRISLTPESRRALDTLLETAAASRDVNAPTAIVATADEILYFGAKGERVYGKPELGEVNDETVLQLFSCTKLITAVAVLQLVDSRVFSLDDPAAVHKYLPDLLSLPILVKWTKDDPPKPVLVPRRNPITVRQLLSHTAGLGYPFFSPHLQRYLSVNNIPNFMEPDSGMDGFNIPLIAQPGTRWAYSLSVDWAGILVERATGQTLNEYFKQNIFDPLGLKLSFYATPEQKELWQAPTYRPRNLNGKLVVFPGRHDLPSHDKPIAQLAGGSGIVGTAKDYVRFLQAVLRSRDGRGIISRASYAELFKSSLPAFGTPEGEQMRNDLRMVCSFLSFVDDAMLEDNGLDHSVGFVINTSDSAWGRKAGSGTWGGAAKTDYWIDPTSGIIGFCGVQINTVLPDLPFHALHQKFERAVYDGLQVKAAL</sequence>
<keyword evidence="3" id="KW-1185">Reference proteome</keyword>
<dbReference type="PANTHER" id="PTHR43283">
    <property type="entry name" value="BETA-LACTAMASE-RELATED"/>
    <property type="match status" value="1"/>
</dbReference>
<organism evidence="2 3">
    <name type="scientific">Vanrija humicola</name>
    <name type="common">Yeast</name>
    <name type="synonym">Cryptococcus humicola</name>
    <dbReference type="NCBI Taxonomy" id="5417"/>
    <lineage>
        <taxon>Eukaryota</taxon>
        <taxon>Fungi</taxon>
        <taxon>Dikarya</taxon>
        <taxon>Basidiomycota</taxon>
        <taxon>Agaricomycotina</taxon>
        <taxon>Tremellomycetes</taxon>
        <taxon>Trichosporonales</taxon>
        <taxon>Trichosporonaceae</taxon>
        <taxon>Vanrija</taxon>
    </lineage>
</organism>
<feature type="domain" description="Beta-lactamase-related" evidence="1">
    <location>
        <begin position="32"/>
        <end position="317"/>
    </location>
</feature>
<dbReference type="PANTHER" id="PTHR43283:SF3">
    <property type="entry name" value="BETA-LACTAMASE FAMILY PROTEIN (AFU_ORTHOLOGUE AFUA_5G07500)"/>
    <property type="match status" value="1"/>
</dbReference>
<dbReference type="InterPro" id="IPR012338">
    <property type="entry name" value="Beta-lactam/transpept-like"/>
</dbReference>
<dbReference type="SUPFAM" id="SSF56601">
    <property type="entry name" value="beta-lactamase/transpeptidase-like"/>
    <property type="match status" value="1"/>
</dbReference>
<comment type="caution">
    <text evidence="2">The sequence shown here is derived from an EMBL/GenBank/DDBJ whole genome shotgun (WGS) entry which is preliminary data.</text>
</comment>
<name>A0A7D8V018_VANHU</name>
<protein>
    <recommendedName>
        <fullName evidence="1">Beta-lactamase-related domain-containing protein</fullName>
    </recommendedName>
</protein>
<accession>A0A7D8V018</accession>
<gene>
    <name evidence="2" type="ORF">VHUM_03624</name>
</gene>
<dbReference type="AlphaFoldDB" id="A0A7D8V018"/>
<dbReference type="InterPro" id="IPR050789">
    <property type="entry name" value="Diverse_Enzym_Activities"/>
</dbReference>
<dbReference type="Gene3D" id="3.40.710.10">
    <property type="entry name" value="DD-peptidase/beta-lactamase superfamily"/>
    <property type="match status" value="1"/>
</dbReference>
<dbReference type="InterPro" id="IPR001466">
    <property type="entry name" value="Beta-lactam-related"/>
</dbReference>